<keyword evidence="3" id="KW-1185">Reference proteome</keyword>
<reference evidence="2 3" key="1">
    <citation type="submission" date="2012-12" db="EMBL/GenBank/DDBJ databases">
        <authorList>
            <person name="Sencilo A."/>
            <person name="Jacobs-Sera D."/>
            <person name="Russell D.A."/>
            <person name="Ko C."/>
            <person name="Atanasova N."/>
            <person name="Osterlund E."/>
            <person name="Oksanen H.M."/>
            <person name="Bamford D.H."/>
            <person name="Hatfull G.F."/>
            <person name="Roine E."/>
            <person name="Hendrix R.W."/>
        </authorList>
    </citation>
    <scope>NUCLEOTIDE SEQUENCE [LARGE SCALE GENOMIC DNA]</scope>
</reference>
<proteinExistence type="predicted"/>
<gene>
    <name evidence="2" type="primary">51</name>
    <name evidence="2" type="ORF">DNAM5_51</name>
</gene>
<evidence type="ECO:0000256" key="1">
    <source>
        <dbReference type="SAM" id="MobiDB-lite"/>
    </source>
</evidence>
<accession>R4T835</accession>
<evidence type="ECO:0000313" key="2">
    <source>
        <dbReference type="EMBL" id="AGM11914.1"/>
    </source>
</evidence>
<protein>
    <submittedName>
        <fullName evidence="2">Uncharacterized protein</fullName>
    </submittedName>
</protein>
<feature type="compositionally biased region" description="Basic and acidic residues" evidence="1">
    <location>
        <begin position="65"/>
        <end position="77"/>
    </location>
</feature>
<dbReference type="EMBL" id="KC292029">
    <property type="protein sequence ID" value="AGM11914.1"/>
    <property type="molecule type" value="Genomic_DNA"/>
</dbReference>
<organism evidence="2 3">
    <name type="scientific">Haloarcula californiae tailed virus 1</name>
    <dbReference type="NCBI Taxonomy" id="1273746"/>
    <lineage>
        <taxon>Viruses</taxon>
        <taxon>Duplodnaviria</taxon>
        <taxon>Heunggongvirae</taxon>
        <taxon>Uroviricota</taxon>
        <taxon>Caudoviricetes</taxon>
        <taxon>Thumleimavirales</taxon>
        <taxon>Druskaviridae</taxon>
        <taxon>Hacavirus</taxon>
        <taxon>Hacavirus italiense</taxon>
        <taxon>Hacavirus HCTV1</taxon>
    </lineage>
</organism>
<evidence type="ECO:0000313" key="3">
    <source>
        <dbReference type="Proteomes" id="UP000202086"/>
    </source>
</evidence>
<sequence>MSSFYSEEEKITYDRAGVVVRRFLTRHCDLRETATVVDVCKAMDVDRSNHNQIRIRKAMDYYCPGEREGGPRKRFDLPEEAPEDA</sequence>
<dbReference type="RefSeq" id="YP_008059613.1">
    <property type="nucleotide sequence ID" value="NC_021330.1"/>
</dbReference>
<feature type="region of interest" description="Disordered" evidence="1">
    <location>
        <begin position="65"/>
        <end position="85"/>
    </location>
</feature>
<dbReference type="KEGG" id="vg:16193538"/>
<dbReference type="Proteomes" id="UP000202086">
    <property type="component" value="Segment"/>
</dbReference>
<dbReference type="OrthoDB" id="23572at10239"/>
<name>R4T835_9CAUD</name>
<dbReference type="GeneID" id="16193538"/>